<feature type="transmembrane region" description="Helical" evidence="7">
    <location>
        <begin position="229"/>
        <end position="255"/>
    </location>
</feature>
<keyword evidence="3" id="KW-1003">Cell membrane</keyword>
<dbReference type="InterPro" id="IPR000515">
    <property type="entry name" value="MetI-like"/>
</dbReference>
<keyword evidence="10" id="KW-1185">Reference proteome</keyword>
<protein>
    <submittedName>
        <fullName evidence="9">ABC transporter permease</fullName>
    </submittedName>
</protein>
<dbReference type="SUPFAM" id="SSF161098">
    <property type="entry name" value="MetI-like"/>
    <property type="match status" value="1"/>
</dbReference>
<dbReference type="InterPro" id="IPR025966">
    <property type="entry name" value="OppC_N"/>
</dbReference>
<comment type="similarity">
    <text evidence="7">Belongs to the binding-protein-dependent transport system permease family.</text>
</comment>
<dbReference type="Pfam" id="PF12911">
    <property type="entry name" value="OppC_N"/>
    <property type="match status" value="1"/>
</dbReference>
<organism evidence="9 10">
    <name type="scientific">Jatrophihabitans telluris</name>
    <dbReference type="NCBI Taxonomy" id="2038343"/>
    <lineage>
        <taxon>Bacteria</taxon>
        <taxon>Bacillati</taxon>
        <taxon>Actinomycetota</taxon>
        <taxon>Actinomycetes</taxon>
        <taxon>Jatrophihabitantales</taxon>
        <taxon>Jatrophihabitantaceae</taxon>
        <taxon>Jatrophihabitans</taxon>
    </lineage>
</organism>
<evidence type="ECO:0000259" key="8">
    <source>
        <dbReference type="PROSITE" id="PS50928"/>
    </source>
</evidence>
<comment type="subcellular location">
    <subcellularLocation>
        <location evidence="1 7">Cell membrane</location>
        <topology evidence="1 7">Multi-pass membrane protein</topology>
    </subcellularLocation>
</comment>
<gene>
    <name evidence="9" type="ORF">M6D93_03155</name>
</gene>
<proteinExistence type="inferred from homology"/>
<keyword evidence="4 7" id="KW-0812">Transmembrane</keyword>
<dbReference type="PROSITE" id="PS50928">
    <property type="entry name" value="ABC_TM1"/>
    <property type="match status" value="1"/>
</dbReference>
<dbReference type="CDD" id="cd06261">
    <property type="entry name" value="TM_PBP2"/>
    <property type="match status" value="1"/>
</dbReference>
<accession>A0ABY4QZW2</accession>
<feature type="domain" description="ABC transmembrane type-1" evidence="8">
    <location>
        <begin position="109"/>
        <end position="299"/>
    </location>
</feature>
<dbReference type="Gene3D" id="1.10.3720.10">
    <property type="entry name" value="MetI-like"/>
    <property type="match status" value="1"/>
</dbReference>
<evidence type="ECO:0000256" key="1">
    <source>
        <dbReference type="ARBA" id="ARBA00004651"/>
    </source>
</evidence>
<dbReference type="InterPro" id="IPR035906">
    <property type="entry name" value="MetI-like_sf"/>
</dbReference>
<dbReference type="RefSeq" id="WP_249772901.1">
    <property type="nucleotide sequence ID" value="NZ_CP097332.1"/>
</dbReference>
<dbReference type="PANTHER" id="PTHR43386:SF25">
    <property type="entry name" value="PEPTIDE ABC TRANSPORTER PERMEASE PROTEIN"/>
    <property type="match status" value="1"/>
</dbReference>
<evidence type="ECO:0000256" key="4">
    <source>
        <dbReference type="ARBA" id="ARBA00022692"/>
    </source>
</evidence>
<dbReference type="InterPro" id="IPR050366">
    <property type="entry name" value="BP-dependent_transpt_permease"/>
</dbReference>
<evidence type="ECO:0000256" key="7">
    <source>
        <dbReference type="RuleBase" id="RU363032"/>
    </source>
</evidence>
<evidence type="ECO:0000256" key="3">
    <source>
        <dbReference type="ARBA" id="ARBA00022475"/>
    </source>
</evidence>
<name>A0ABY4QZW2_9ACTN</name>
<dbReference type="Pfam" id="PF00528">
    <property type="entry name" value="BPD_transp_1"/>
    <property type="match status" value="1"/>
</dbReference>
<evidence type="ECO:0000256" key="6">
    <source>
        <dbReference type="ARBA" id="ARBA00023136"/>
    </source>
</evidence>
<evidence type="ECO:0000256" key="5">
    <source>
        <dbReference type="ARBA" id="ARBA00022989"/>
    </source>
</evidence>
<sequence length="312" mass="32208">MPDSNQAAGAHGEVALLPPTSGLDLPVAAVVRRRGYGPLRALAALGPVAVIAMVVCALLVLTAVLAPLIAPHDPTALDVNSIFGPPSAQHLLGTDDTGRDLLSRLIYGARASLAGPVSVIGLSAIFGTTLGVLCAWWRGPFDAVVSRVFDLLFAFPGIVLAILASTIFGAGFLAPVIAISISYLPVIGRVIRAAALKERGLPYIEALQLNGVSSPAICLRHLVPNLLPLLLVQCTVGFGYAMLDLAAIAFLGLGLQPPVADWGLMVANGKPSILGGHPEQSLYAAIVIVLAVVAVNLVGERLALRFESGDHA</sequence>
<reference evidence="9" key="2">
    <citation type="submission" date="2022-05" db="EMBL/GenBank/DDBJ databases">
        <authorList>
            <person name="Kim J.-S."/>
            <person name="Lee K."/>
            <person name="Suh M."/>
            <person name="Eom M."/>
            <person name="Kim J.-S."/>
            <person name="Kim D.-S."/>
            <person name="Ko S.-H."/>
            <person name="Shin Y."/>
            <person name="Lee J.-S."/>
        </authorList>
    </citation>
    <scope>NUCLEOTIDE SEQUENCE</scope>
    <source>
        <strain evidence="9">N237</strain>
    </source>
</reference>
<feature type="transmembrane region" description="Helical" evidence="7">
    <location>
        <begin position="113"/>
        <end position="136"/>
    </location>
</feature>
<keyword evidence="2 7" id="KW-0813">Transport</keyword>
<keyword evidence="6 7" id="KW-0472">Membrane</keyword>
<evidence type="ECO:0000256" key="2">
    <source>
        <dbReference type="ARBA" id="ARBA00022448"/>
    </source>
</evidence>
<feature type="transmembrane region" description="Helical" evidence="7">
    <location>
        <begin position="148"/>
        <end position="166"/>
    </location>
</feature>
<feature type="transmembrane region" description="Helical" evidence="7">
    <location>
        <begin position="42"/>
        <end position="70"/>
    </location>
</feature>
<evidence type="ECO:0000313" key="10">
    <source>
        <dbReference type="Proteomes" id="UP001056336"/>
    </source>
</evidence>
<dbReference type="PANTHER" id="PTHR43386">
    <property type="entry name" value="OLIGOPEPTIDE TRANSPORT SYSTEM PERMEASE PROTEIN APPC"/>
    <property type="match status" value="1"/>
</dbReference>
<dbReference type="Proteomes" id="UP001056336">
    <property type="component" value="Chromosome"/>
</dbReference>
<evidence type="ECO:0000313" key="9">
    <source>
        <dbReference type="EMBL" id="UQX89005.1"/>
    </source>
</evidence>
<keyword evidence="5 7" id="KW-1133">Transmembrane helix</keyword>
<dbReference type="EMBL" id="CP097332">
    <property type="protein sequence ID" value="UQX89005.1"/>
    <property type="molecule type" value="Genomic_DNA"/>
</dbReference>
<feature type="transmembrane region" description="Helical" evidence="7">
    <location>
        <begin position="172"/>
        <end position="191"/>
    </location>
</feature>
<reference evidence="9" key="1">
    <citation type="journal article" date="2018" name="Int. J. Syst. Evol. Microbiol.">
        <title>Jatrophihabitans telluris sp. nov., isolated from sediment soil of lava forest wetlands and the emended description of the genus Jatrophihabitans.</title>
        <authorList>
            <person name="Lee K.C."/>
            <person name="Suh M.K."/>
            <person name="Eom M.K."/>
            <person name="Kim K.K."/>
            <person name="Kim J.S."/>
            <person name="Kim D.S."/>
            <person name="Ko S.H."/>
            <person name="Shin Y.K."/>
            <person name="Lee J.S."/>
        </authorList>
    </citation>
    <scope>NUCLEOTIDE SEQUENCE</scope>
    <source>
        <strain evidence="9">N237</strain>
    </source>
</reference>
<feature type="transmembrane region" description="Helical" evidence="7">
    <location>
        <begin position="281"/>
        <end position="299"/>
    </location>
</feature>